<organism evidence="2 3">
    <name type="scientific">Pseudanabaena yagii GIHE-NHR1</name>
    <dbReference type="NCBI Taxonomy" id="2722753"/>
    <lineage>
        <taxon>Bacteria</taxon>
        <taxon>Bacillati</taxon>
        <taxon>Cyanobacteriota</taxon>
        <taxon>Cyanophyceae</taxon>
        <taxon>Pseudanabaenales</taxon>
        <taxon>Pseudanabaenaceae</taxon>
        <taxon>Pseudanabaena</taxon>
        <taxon>Pseudanabaena yagii</taxon>
    </lineage>
</organism>
<sequence length="59" mass="6076">MNSTFSLKSSIALLVLGAAMMASPKQPVQSTSDALISYQPEIAASAVGAIANAMQYEVT</sequence>
<comment type="caution">
    <text evidence="2">The sequence shown here is derived from an EMBL/GenBank/DDBJ whole genome shotgun (WGS) entry which is preliminary data.</text>
</comment>
<keyword evidence="1" id="KW-0732">Signal</keyword>
<evidence type="ECO:0000256" key="1">
    <source>
        <dbReference type="SAM" id="SignalP"/>
    </source>
</evidence>
<dbReference type="Proteomes" id="UP000738376">
    <property type="component" value="Unassembled WGS sequence"/>
</dbReference>
<proteinExistence type="predicted"/>
<protein>
    <submittedName>
        <fullName evidence="2">Uncharacterized protein</fullName>
    </submittedName>
</protein>
<gene>
    <name evidence="2" type="ORF">HC246_07680</name>
</gene>
<evidence type="ECO:0000313" key="2">
    <source>
        <dbReference type="EMBL" id="NMF57902.1"/>
    </source>
</evidence>
<keyword evidence="3" id="KW-1185">Reference proteome</keyword>
<evidence type="ECO:0000313" key="3">
    <source>
        <dbReference type="Proteomes" id="UP000738376"/>
    </source>
</evidence>
<name>A0ABX1LP52_9CYAN</name>
<reference evidence="2 3" key="1">
    <citation type="submission" date="2020-03" db="EMBL/GenBank/DDBJ databases">
        <title>Draft Genome Sequence of 2-Methylisoborneol Producing Pseudanabaena yagii Strain GIHE-NHR1 Isolated from North Han River in South Korea.</title>
        <authorList>
            <person name="Jeong J."/>
        </authorList>
    </citation>
    <scope>NUCLEOTIDE SEQUENCE [LARGE SCALE GENOMIC DNA]</scope>
    <source>
        <strain evidence="2 3">GIHE-NHR1</strain>
    </source>
</reference>
<dbReference type="EMBL" id="JAAVJL010000001">
    <property type="protein sequence ID" value="NMF57902.1"/>
    <property type="molecule type" value="Genomic_DNA"/>
</dbReference>
<dbReference type="RefSeq" id="WP_169362867.1">
    <property type="nucleotide sequence ID" value="NZ_JAAVJL010000001.1"/>
</dbReference>
<accession>A0ABX1LP52</accession>
<feature type="chain" id="PRO_5047072283" evidence="1">
    <location>
        <begin position="25"/>
        <end position="59"/>
    </location>
</feature>
<feature type="signal peptide" evidence="1">
    <location>
        <begin position="1"/>
        <end position="24"/>
    </location>
</feature>